<dbReference type="PROSITE" id="PS50053">
    <property type="entry name" value="UBIQUITIN_2"/>
    <property type="match status" value="1"/>
</dbReference>
<feature type="domain" description="Ubiquitin-like" evidence="2">
    <location>
        <begin position="390"/>
        <end position="462"/>
    </location>
</feature>
<dbReference type="InterPro" id="IPR000626">
    <property type="entry name" value="Ubiquitin-like_dom"/>
</dbReference>
<dbReference type="EMBL" id="JAFEKC020000002">
    <property type="protein sequence ID" value="KAK0516292.1"/>
    <property type="molecule type" value="Genomic_DNA"/>
</dbReference>
<feature type="compositionally biased region" description="Acidic residues" evidence="1">
    <location>
        <begin position="167"/>
        <end position="182"/>
    </location>
</feature>
<evidence type="ECO:0000313" key="3">
    <source>
        <dbReference type="EMBL" id="KAK0516292.1"/>
    </source>
</evidence>
<feature type="compositionally biased region" description="Polar residues" evidence="1">
    <location>
        <begin position="1"/>
        <end position="12"/>
    </location>
</feature>
<dbReference type="SUPFAM" id="SSF54236">
    <property type="entry name" value="Ubiquitin-like"/>
    <property type="match status" value="1"/>
</dbReference>
<sequence>MADAATQSSGDSVSKKRSLFNKPSWSKPQALSNGANLFHRSNQTYVDSAAEVERERKRKIARKERERARREDSEARSGKRRRISSDEDENNGSSSDEKSSQVEEHKVASTPSKKDRISIPTPVSPQRTRESPKTLLKRYDAALDAKVSDIEKKLKAKPSDIINLDDKENDLELQADEDDDDIAIISPPRPSGLDDQPPSDEEFPELARQAREKARRKRLEADIISTTPDPSPSGSSNSQLQRSQSLHQSTPPPPAPDPVVQILITSTIPNTEPLIVNRKLSQRLKEVRITWTERQHFTSDFAESVFLTWKKRRLFDVSSCKSLGITVDSNGNIRTRGDSLDDLDGKIHMEAMTAEIFEAYKRAKMHEVADRTDTPAEEPVIVEEKKEPQIRIILKARGFPDVKIIVKPSTFVSKMINAFRTQNEISSGKEVNLMFDGEKLSPETVVGDTELSDMDTLDVFVK</sequence>
<feature type="region of interest" description="Disordered" evidence="1">
    <location>
        <begin position="1"/>
        <end position="134"/>
    </location>
</feature>
<proteinExistence type="predicted"/>
<feature type="compositionally biased region" description="Basic and acidic residues" evidence="1">
    <location>
        <begin position="63"/>
        <end position="77"/>
    </location>
</feature>
<dbReference type="InterPro" id="IPR022617">
    <property type="entry name" value="Rad60/SUMO-like_dom"/>
</dbReference>
<feature type="compositionally biased region" description="Polar residues" evidence="1">
    <location>
        <begin position="21"/>
        <end position="46"/>
    </location>
</feature>
<dbReference type="Pfam" id="PF11976">
    <property type="entry name" value="Rad60-SLD"/>
    <property type="match status" value="1"/>
</dbReference>
<evidence type="ECO:0000256" key="1">
    <source>
        <dbReference type="SAM" id="MobiDB-lite"/>
    </source>
</evidence>
<protein>
    <recommendedName>
        <fullName evidence="2">Ubiquitin-like domain-containing protein</fullName>
    </recommendedName>
</protein>
<feature type="compositionally biased region" description="Low complexity" evidence="1">
    <location>
        <begin position="225"/>
        <end position="249"/>
    </location>
</feature>
<feature type="compositionally biased region" description="Basic and acidic residues" evidence="1">
    <location>
        <begin position="95"/>
        <end position="117"/>
    </location>
</feature>
<feature type="region of interest" description="Disordered" evidence="1">
    <location>
        <begin position="150"/>
        <end position="259"/>
    </location>
</feature>
<dbReference type="InterPro" id="IPR029071">
    <property type="entry name" value="Ubiquitin-like_domsf"/>
</dbReference>
<dbReference type="AlphaFoldDB" id="A0AA39R7D5"/>
<dbReference type="Proteomes" id="UP001166286">
    <property type="component" value="Unassembled WGS sequence"/>
</dbReference>
<gene>
    <name evidence="3" type="ORF">JMJ35_000895</name>
</gene>
<evidence type="ECO:0000259" key="2">
    <source>
        <dbReference type="PROSITE" id="PS50053"/>
    </source>
</evidence>
<evidence type="ECO:0000313" key="4">
    <source>
        <dbReference type="Proteomes" id="UP001166286"/>
    </source>
</evidence>
<keyword evidence="4" id="KW-1185">Reference proteome</keyword>
<accession>A0AA39R7D5</accession>
<name>A0AA39R7D5_9LECA</name>
<dbReference type="Gene3D" id="3.10.20.90">
    <property type="entry name" value="Phosphatidylinositol 3-kinase Catalytic Subunit, Chain A, domain 1"/>
    <property type="match status" value="1"/>
</dbReference>
<reference evidence="3" key="1">
    <citation type="submission" date="2023-03" db="EMBL/GenBank/DDBJ databases">
        <title>Complete genome of Cladonia borealis.</title>
        <authorList>
            <person name="Park H."/>
        </authorList>
    </citation>
    <scope>NUCLEOTIDE SEQUENCE</scope>
    <source>
        <strain evidence="3">ANT050790</strain>
    </source>
</reference>
<comment type="caution">
    <text evidence="3">The sequence shown here is derived from an EMBL/GenBank/DDBJ whole genome shotgun (WGS) entry which is preliminary data.</text>
</comment>
<organism evidence="3 4">
    <name type="scientific">Cladonia borealis</name>
    <dbReference type="NCBI Taxonomy" id="184061"/>
    <lineage>
        <taxon>Eukaryota</taxon>
        <taxon>Fungi</taxon>
        <taxon>Dikarya</taxon>
        <taxon>Ascomycota</taxon>
        <taxon>Pezizomycotina</taxon>
        <taxon>Lecanoromycetes</taxon>
        <taxon>OSLEUM clade</taxon>
        <taxon>Lecanoromycetidae</taxon>
        <taxon>Lecanorales</taxon>
        <taxon>Lecanorineae</taxon>
        <taxon>Cladoniaceae</taxon>
        <taxon>Cladonia</taxon>
    </lineage>
</organism>